<protein>
    <recommendedName>
        <fullName evidence="7 8">Small ribosomal subunit protein uS3</fullName>
    </recommendedName>
</protein>
<organism evidence="12 13">
    <name type="scientific">Candidatus Nomurabacteria bacterium RIFCSPLOWO2_01_FULL_41_12</name>
    <dbReference type="NCBI Taxonomy" id="1801774"/>
    <lineage>
        <taxon>Bacteria</taxon>
        <taxon>Candidatus Nomuraibacteriota</taxon>
    </lineage>
</organism>
<gene>
    <name evidence="8" type="primary">rpsC</name>
    <name evidence="12" type="ORF">A3A05_01270</name>
</gene>
<dbReference type="PANTHER" id="PTHR11760:SF19">
    <property type="entry name" value="SMALL RIBOSOMAL SUBUNIT PROTEIN US3C"/>
    <property type="match status" value="1"/>
</dbReference>
<proteinExistence type="inferred from homology"/>
<evidence type="ECO:0000256" key="9">
    <source>
        <dbReference type="RuleBase" id="RU003624"/>
    </source>
</evidence>
<comment type="subunit">
    <text evidence="8">Part of the 30S ribosomal subunit. Forms a tight complex with proteins S10 and S14.</text>
</comment>
<keyword evidence="2 8" id="KW-0699">rRNA-binding</keyword>
<feature type="compositionally biased region" description="Basic and acidic residues" evidence="10">
    <location>
        <begin position="232"/>
        <end position="241"/>
    </location>
</feature>
<feature type="region of interest" description="Disordered" evidence="10">
    <location>
        <begin position="222"/>
        <end position="241"/>
    </location>
</feature>
<dbReference type="Gene3D" id="3.30.1140.32">
    <property type="entry name" value="Ribosomal protein S3, C-terminal domain"/>
    <property type="match status" value="1"/>
</dbReference>
<dbReference type="CDD" id="cd02412">
    <property type="entry name" value="KH-II_30S_S3"/>
    <property type="match status" value="1"/>
</dbReference>
<comment type="caution">
    <text evidence="12">The sequence shown here is derived from an EMBL/GenBank/DDBJ whole genome shotgun (WGS) entry which is preliminary data.</text>
</comment>
<comment type="function">
    <text evidence="6 8">Binds the lower part of the 30S subunit head. Binds mRNA in the 70S ribosome, positioning it for translation.</text>
</comment>
<dbReference type="InterPro" id="IPR036419">
    <property type="entry name" value="Ribosomal_S3_C_sf"/>
</dbReference>
<dbReference type="InterPro" id="IPR004044">
    <property type="entry name" value="KH_dom_type_2"/>
</dbReference>
<dbReference type="FunFam" id="3.30.300.20:FF:000001">
    <property type="entry name" value="30S ribosomal protein S3"/>
    <property type="match status" value="1"/>
</dbReference>
<evidence type="ECO:0000313" key="13">
    <source>
        <dbReference type="Proteomes" id="UP000176187"/>
    </source>
</evidence>
<dbReference type="InterPro" id="IPR057258">
    <property type="entry name" value="Ribosomal_uS3"/>
</dbReference>
<dbReference type="InterPro" id="IPR009019">
    <property type="entry name" value="KH_sf_prok-type"/>
</dbReference>
<dbReference type="GO" id="GO:0003729">
    <property type="term" value="F:mRNA binding"/>
    <property type="evidence" value="ECO:0007669"/>
    <property type="project" value="UniProtKB-UniRule"/>
</dbReference>
<dbReference type="Pfam" id="PF07650">
    <property type="entry name" value="KH_2"/>
    <property type="match status" value="1"/>
</dbReference>
<accession>A0A1F6WXH4</accession>
<dbReference type="GO" id="GO:0006412">
    <property type="term" value="P:translation"/>
    <property type="evidence" value="ECO:0007669"/>
    <property type="project" value="UniProtKB-UniRule"/>
</dbReference>
<feature type="domain" description="KH type-2" evidence="11">
    <location>
        <begin position="39"/>
        <end position="114"/>
    </location>
</feature>
<dbReference type="InterPro" id="IPR001351">
    <property type="entry name" value="Ribosomal_uS3_C"/>
</dbReference>
<dbReference type="GO" id="GO:0019843">
    <property type="term" value="F:rRNA binding"/>
    <property type="evidence" value="ECO:0007669"/>
    <property type="project" value="UniProtKB-UniRule"/>
</dbReference>
<dbReference type="Pfam" id="PF00189">
    <property type="entry name" value="Ribosomal_S3_C"/>
    <property type="match status" value="1"/>
</dbReference>
<dbReference type="InterPro" id="IPR004087">
    <property type="entry name" value="KH_dom"/>
</dbReference>
<dbReference type="Gene3D" id="3.30.300.20">
    <property type="match status" value="1"/>
</dbReference>
<dbReference type="InterPro" id="IPR015946">
    <property type="entry name" value="KH_dom-like_a/b"/>
</dbReference>
<dbReference type="EMBL" id="MFUY01000002">
    <property type="protein sequence ID" value="OGI86586.1"/>
    <property type="molecule type" value="Genomic_DNA"/>
</dbReference>
<dbReference type="SUPFAM" id="SSF54814">
    <property type="entry name" value="Prokaryotic type KH domain (KH-domain type II)"/>
    <property type="match status" value="1"/>
</dbReference>
<reference evidence="12 13" key="1">
    <citation type="journal article" date="2016" name="Nat. Commun.">
        <title>Thousands of microbial genomes shed light on interconnected biogeochemical processes in an aquifer system.</title>
        <authorList>
            <person name="Anantharaman K."/>
            <person name="Brown C.T."/>
            <person name="Hug L.A."/>
            <person name="Sharon I."/>
            <person name="Castelle C.J."/>
            <person name="Probst A.J."/>
            <person name="Thomas B.C."/>
            <person name="Singh A."/>
            <person name="Wilkins M.J."/>
            <person name="Karaoz U."/>
            <person name="Brodie E.L."/>
            <person name="Williams K.H."/>
            <person name="Hubbard S.S."/>
            <person name="Banfield J.F."/>
        </authorList>
    </citation>
    <scope>NUCLEOTIDE SEQUENCE [LARGE SCALE GENOMIC DNA]</scope>
</reference>
<dbReference type="SMART" id="SM00322">
    <property type="entry name" value="KH"/>
    <property type="match status" value="1"/>
</dbReference>
<evidence type="ECO:0000259" key="11">
    <source>
        <dbReference type="PROSITE" id="PS50823"/>
    </source>
</evidence>
<evidence type="ECO:0000256" key="2">
    <source>
        <dbReference type="ARBA" id="ARBA00022730"/>
    </source>
</evidence>
<evidence type="ECO:0000256" key="5">
    <source>
        <dbReference type="ARBA" id="ARBA00023274"/>
    </source>
</evidence>
<dbReference type="SUPFAM" id="SSF54821">
    <property type="entry name" value="Ribosomal protein S3 C-terminal domain"/>
    <property type="match status" value="1"/>
</dbReference>
<dbReference type="GO" id="GO:0022627">
    <property type="term" value="C:cytosolic small ribosomal subunit"/>
    <property type="evidence" value="ECO:0007669"/>
    <property type="project" value="TreeGrafter"/>
</dbReference>
<dbReference type="HAMAP" id="MF_01309_B">
    <property type="entry name" value="Ribosomal_uS3_B"/>
    <property type="match status" value="1"/>
</dbReference>
<dbReference type="Proteomes" id="UP000176187">
    <property type="component" value="Unassembled WGS sequence"/>
</dbReference>
<keyword evidence="5 8" id="KW-0687">Ribonucleoprotein</keyword>
<evidence type="ECO:0000256" key="4">
    <source>
        <dbReference type="ARBA" id="ARBA00022980"/>
    </source>
</evidence>
<evidence type="ECO:0000256" key="7">
    <source>
        <dbReference type="ARBA" id="ARBA00035257"/>
    </source>
</evidence>
<comment type="similarity">
    <text evidence="1 8 9">Belongs to the universal ribosomal protein uS3 family.</text>
</comment>
<keyword evidence="4 8" id="KW-0689">Ribosomal protein</keyword>
<dbReference type="PANTHER" id="PTHR11760">
    <property type="entry name" value="30S/40S RIBOSOMAL PROTEIN S3"/>
    <property type="match status" value="1"/>
</dbReference>
<evidence type="ECO:0000256" key="8">
    <source>
        <dbReference type="HAMAP-Rule" id="MF_01309"/>
    </source>
</evidence>
<dbReference type="NCBIfam" id="TIGR01009">
    <property type="entry name" value="rpsC_bact"/>
    <property type="match status" value="1"/>
</dbReference>
<evidence type="ECO:0000256" key="6">
    <source>
        <dbReference type="ARBA" id="ARBA00024998"/>
    </source>
</evidence>
<evidence type="ECO:0000256" key="10">
    <source>
        <dbReference type="SAM" id="MobiDB-lite"/>
    </source>
</evidence>
<dbReference type="STRING" id="1801774.A3A05_01270"/>
<sequence length="241" mass="27452">MSKIVHPYAHRLIILRDWKSRWFADPKKYVSYLKGDVLIRQYLEKKLRGMYISTIEIERSRKATRFIIRTSRPGLIIGRSGEGATKLKADILKKMDNLKLPRPEDFKLEIVEVGNPEADAAIVAYMIAEGLEKRLPYRRVIKTIIEKVMTTRGVEGARVVLSGRLGGADIARTEELKRGSIPLQSFRADIDFKRERATLSYGVVGIKVWIYRGKIFADKRPARSGFSTSDAGGRENKIKTD</sequence>
<evidence type="ECO:0000313" key="12">
    <source>
        <dbReference type="EMBL" id="OGI86586.1"/>
    </source>
</evidence>
<dbReference type="PROSITE" id="PS00548">
    <property type="entry name" value="RIBOSOMAL_S3"/>
    <property type="match status" value="1"/>
</dbReference>
<dbReference type="AlphaFoldDB" id="A0A1F6WXH4"/>
<evidence type="ECO:0000256" key="1">
    <source>
        <dbReference type="ARBA" id="ARBA00010761"/>
    </source>
</evidence>
<keyword evidence="3 8" id="KW-0694">RNA-binding</keyword>
<dbReference type="InterPro" id="IPR018280">
    <property type="entry name" value="Ribosomal_uS3_CS"/>
</dbReference>
<dbReference type="GO" id="GO:0003735">
    <property type="term" value="F:structural constituent of ribosome"/>
    <property type="evidence" value="ECO:0007669"/>
    <property type="project" value="InterPro"/>
</dbReference>
<name>A0A1F6WXH4_9BACT</name>
<dbReference type="InterPro" id="IPR005704">
    <property type="entry name" value="Ribosomal_uS3_bac-typ"/>
</dbReference>
<evidence type="ECO:0000256" key="3">
    <source>
        <dbReference type="ARBA" id="ARBA00022884"/>
    </source>
</evidence>
<dbReference type="PROSITE" id="PS50823">
    <property type="entry name" value="KH_TYPE_2"/>
    <property type="match status" value="1"/>
</dbReference>